<protein>
    <submittedName>
        <fullName evidence="2">Uncharacterized protein</fullName>
    </submittedName>
</protein>
<accession>Q0UCD9</accession>
<dbReference type="RefSeq" id="XP_001800841.1">
    <property type="nucleotide sequence ID" value="XM_001800789.1"/>
</dbReference>
<dbReference type="EMBL" id="CH445341">
    <property type="protein sequence ID" value="EAT81969.1"/>
    <property type="molecule type" value="Genomic_DNA"/>
</dbReference>
<sequence length="144" mass="15352">MSREITGGSINLKVIVAEATIGPSETKQAIRGRVALSQGCNRRQSLYAQVDDSGIPTWRVARPSADGSGEQNGVVETPARTLHALHGYGATGEQPKSGDHSRLRSSTSWPGETIAVTGPEFDAVEIQCQNMQASGLLFGGYKRR</sequence>
<name>Q0UCD9_PHANO</name>
<feature type="region of interest" description="Disordered" evidence="1">
    <location>
        <begin position="86"/>
        <end position="110"/>
    </location>
</feature>
<reference evidence="3" key="1">
    <citation type="journal article" date="2007" name="Plant Cell">
        <title>Dothideomycete-plant interactions illuminated by genome sequencing and EST analysis of the wheat pathogen Stagonospora nodorum.</title>
        <authorList>
            <person name="Hane J.K."/>
            <person name="Lowe R.G."/>
            <person name="Solomon P.S."/>
            <person name="Tan K.C."/>
            <person name="Schoch C.L."/>
            <person name="Spatafora J.W."/>
            <person name="Crous P.W."/>
            <person name="Kodira C."/>
            <person name="Birren B.W."/>
            <person name="Galagan J.E."/>
            <person name="Torriani S.F."/>
            <person name="McDonald B.A."/>
            <person name="Oliver R.P."/>
        </authorList>
    </citation>
    <scope>NUCLEOTIDE SEQUENCE [LARGE SCALE GENOMIC DNA]</scope>
    <source>
        <strain evidence="3">SN15 / ATCC MYA-4574 / FGSC 10173</strain>
    </source>
</reference>
<dbReference type="KEGG" id="pno:SNOG_10575"/>
<dbReference type="Proteomes" id="UP000001055">
    <property type="component" value="Unassembled WGS sequence"/>
</dbReference>
<evidence type="ECO:0000313" key="2">
    <source>
        <dbReference type="EMBL" id="EAT81969.1"/>
    </source>
</evidence>
<evidence type="ECO:0000313" key="3">
    <source>
        <dbReference type="Proteomes" id="UP000001055"/>
    </source>
</evidence>
<organism evidence="2 3">
    <name type="scientific">Phaeosphaeria nodorum (strain SN15 / ATCC MYA-4574 / FGSC 10173)</name>
    <name type="common">Glume blotch fungus</name>
    <name type="synonym">Parastagonospora nodorum</name>
    <dbReference type="NCBI Taxonomy" id="321614"/>
    <lineage>
        <taxon>Eukaryota</taxon>
        <taxon>Fungi</taxon>
        <taxon>Dikarya</taxon>
        <taxon>Ascomycota</taxon>
        <taxon>Pezizomycotina</taxon>
        <taxon>Dothideomycetes</taxon>
        <taxon>Pleosporomycetidae</taxon>
        <taxon>Pleosporales</taxon>
        <taxon>Pleosporineae</taxon>
        <taxon>Phaeosphaeriaceae</taxon>
        <taxon>Parastagonospora</taxon>
    </lineage>
</organism>
<proteinExistence type="predicted"/>
<gene>
    <name evidence="2" type="ORF">SNOG_10575</name>
</gene>
<dbReference type="AlphaFoldDB" id="Q0UCD9"/>
<dbReference type="InParanoid" id="Q0UCD9"/>
<dbReference type="GeneID" id="5977748"/>
<evidence type="ECO:0000256" key="1">
    <source>
        <dbReference type="SAM" id="MobiDB-lite"/>
    </source>
</evidence>